<accession>A0ABX7Q3Q2</accession>
<organism evidence="2 3">
    <name type="scientific">Geobacter benzoatilyticus</name>
    <dbReference type="NCBI Taxonomy" id="2815309"/>
    <lineage>
        <taxon>Bacteria</taxon>
        <taxon>Pseudomonadati</taxon>
        <taxon>Thermodesulfobacteriota</taxon>
        <taxon>Desulfuromonadia</taxon>
        <taxon>Geobacterales</taxon>
        <taxon>Geobacteraceae</taxon>
        <taxon>Geobacter</taxon>
    </lineage>
</organism>
<evidence type="ECO:0000259" key="1">
    <source>
        <dbReference type="PROSITE" id="PS50123"/>
    </source>
</evidence>
<dbReference type="InterPro" id="IPR022642">
    <property type="entry name" value="CheR_C"/>
</dbReference>
<dbReference type="EMBL" id="CP071382">
    <property type="protein sequence ID" value="QSV45994.1"/>
    <property type="molecule type" value="Genomic_DNA"/>
</dbReference>
<dbReference type="PROSITE" id="PS50123">
    <property type="entry name" value="CHER"/>
    <property type="match status" value="1"/>
</dbReference>
<dbReference type="PANTHER" id="PTHR24422:SF8">
    <property type="entry name" value="CHEMOTAXIS PROTEIN"/>
    <property type="match status" value="1"/>
</dbReference>
<gene>
    <name evidence="2" type="ORF">JZM60_01470</name>
</gene>
<dbReference type="SUPFAM" id="SSF53335">
    <property type="entry name" value="S-adenosyl-L-methionine-dependent methyltransferases"/>
    <property type="match status" value="1"/>
</dbReference>
<protein>
    <submittedName>
        <fullName evidence="2">Protein-glutamate O-methyltransferase CheR</fullName>
    </submittedName>
</protein>
<dbReference type="InterPro" id="IPR050903">
    <property type="entry name" value="Bact_Chemotaxis_MeTrfase"/>
</dbReference>
<evidence type="ECO:0000313" key="2">
    <source>
        <dbReference type="EMBL" id="QSV45994.1"/>
    </source>
</evidence>
<dbReference type="SMART" id="SM00138">
    <property type="entry name" value="MeTrc"/>
    <property type="match status" value="1"/>
</dbReference>
<evidence type="ECO:0000313" key="3">
    <source>
        <dbReference type="Proteomes" id="UP000663651"/>
    </source>
</evidence>
<dbReference type="InterPro" id="IPR000780">
    <property type="entry name" value="CheR_MeTrfase"/>
</dbReference>
<dbReference type="Pfam" id="PF01739">
    <property type="entry name" value="CheR"/>
    <property type="match status" value="1"/>
</dbReference>
<name>A0ABX7Q3Q2_9BACT</name>
<dbReference type="InterPro" id="IPR022641">
    <property type="entry name" value="CheR_N"/>
</dbReference>
<reference evidence="2 3" key="1">
    <citation type="submission" date="2021-03" db="EMBL/GenBank/DDBJ databases">
        <title>Geobacter metallireducens gen. nov. sp. nov., a microorganism capable of coupling the complete oxidation of organic compounds to the reduction of iron and other metals.</title>
        <authorList>
            <person name="Li Y."/>
        </authorList>
    </citation>
    <scope>NUCLEOTIDE SEQUENCE [LARGE SCALE GENOMIC DNA]</scope>
    <source>
        <strain evidence="2 3">Jerry-YX</strain>
    </source>
</reference>
<feature type="domain" description="CheR-type methyltransferase" evidence="1">
    <location>
        <begin position="1"/>
        <end position="253"/>
    </location>
</feature>
<dbReference type="PRINTS" id="PR00996">
    <property type="entry name" value="CHERMTFRASE"/>
</dbReference>
<keyword evidence="3" id="KW-1185">Reference proteome</keyword>
<dbReference type="Gene3D" id="3.40.50.150">
    <property type="entry name" value="Vaccinia Virus protein VP39"/>
    <property type="match status" value="1"/>
</dbReference>
<dbReference type="InterPro" id="IPR029063">
    <property type="entry name" value="SAM-dependent_MTases_sf"/>
</dbReference>
<dbReference type="PANTHER" id="PTHR24422">
    <property type="entry name" value="CHEMOTAXIS PROTEIN METHYLTRANSFERASE"/>
    <property type="match status" value="1"/>
</dbReference>
<dbReference type="RefSeq" id="WP_207163783.1">
    <property type="nucleotide sequence ID" value="NZ_CP071382.1"/>
</dbReference>
<dbReference type="Pfam" id="PF03705">
    <property type="entry name" value="CheR_N"/>
    <property type="match status" value="1"/>
</dbReference>
<dbReference type="Proteomes" id="UP000663651">
    <property type="component" value="Chromosome"/>
</dbReference>
<proteinExistence type="predicted"/>
<sequence length="280" mass="32224">MEPEELFDIEIRLLLTGIRQVYGYDFTDYSEASIRRRIAQWFVSSGYPSLSAAQGAVLRDREVFGSLLRGITVNVSEMFRDPAFFKALREHVVPHLKTYPFVKVWHAGCASGEEAYSLAILLEEEGLKGRFRMYATDINDEVLQNARDGIFPLKEMQRYTRNYQLSGGMGAFSDYYSARYDYAIMMKSLRDRIVFASHNLAVDSDFGEMHLILCRNVLIYFKPALKERVLGLFDTCLMPGAFLCLGLKEALSGRGIEARYAEMVPRMRIYRKSYGQEQQR</sequence>